<evidence type="ECO:0000313" key="2">
    <source>
        <dbReference type="Proteomes" id="UP001057402"/>
    </source>
</evidence>
<keyword evidence="2" id="KW-1185">Reference proteome</keyword>
<gene>
    <name evidence="1" type="ORF">MLD38_002546</name>
</gene>
<proteinExistence type="predicted"/>
<evidence type="ECO:0000313" key="1">
    <source>
        <dbReference type="EMBL" id="KAI4384381.1"/>
    </source>
</evidence>
<comment type="caution">
    <text evidence="1">The sequence shown here is derived from an EMBL/GenBank/DDBJ whole genome shotgun (WGS) entry which is preliminary data.</text>
</comment>
<reference evidence="2" key="1">
    <citation type="journal article" date="2023" name="Front. Plant Sci.">
        <title>Chromosomal-level genome assembly of Melastoma candidum provides insights into trichome evolution.</title>
        <authorList>
            <person name="Zhong Y."/>
            <person name="Wu W."/>
            <person name="Sun C."/>
            <person name="Zou P."/>
            <person name="Liu Y."/>
            <person name="Dai S."/>
            <person name="Zhou R."/>
        </authorList>
    </citation>
    <scope>NUCLEOTIDE SEQUENCE [LARGE SCALE GENOMIC DNA]</scope>
</reference>
<dbReference type="Proteomes" id="UP001057402">
    <property type="component" value="Chromosome 2"/>
</dbReference>
<sequence length="229" mass="25128">MDGELLPRGAVDALIDLMVVHIGRPKGLFKDCNKRIVAGMTTVLDELAELGITDSRFAAFCDLDARCVFDATCAILGSKVAAELTRSEFTVARDALIQMKDWFVRFPTLLQACESIIQMLRGQYAHSVGCYSESAFHYVEAAKLTESRSMQAICQVHAAISYISIGDSESSSQALELVSPVYRVIDSFVGVREKTCALFAHGLLLMKQHCLLGSSRDLTLCAYTCQEVL</sequence>
<accession>A0ACB9S2S0</accession>
<protein>
    <submittedName>
        <fullName evidence="1">Uncharacterized protein</fullName>
    </submittedName>
</protein>
<organism evidence="1 2">
    <name type="scientific">Melastoma candidum</name>
    <dbReference type="NCBI Taxonomy" id="119954"/>
    <lineage>
        <taxon>Eukaryota</taxon>
        <taxon>Viridiplantae</taxon>
        <taxon>Streptophyta</taxon>
        <taxon>Embryophyta</taxon>
        <taxon>Tracheophyta</taxon>
        <taxon>Spermatophyta</taxon>
        <taxon>Magnoliopsida</taxon>
        <taxon>eudicotyledons</taxon>
        <taxon>Gunneridae</taxon>
        <taxon>Pentapetalae</taxon>
        <taxon>rosids</taxon>
        <taxon>malvids</taxon>
        <taxon>Myrtales</taxon>
        <taxon>Melastomataceae</taxon>
        <taxon>Melastomatoideae</taxon>
        <taxon>Melastomateae</taxon>
        <taxon>Melastoma</taxon>
    </lineage>
</organism>
<name>A0ACB9S2S0_9MYRT</name>
<dbReference type="EMBL" id="CM042881">
    <property type="protein sequence ID" value="KAI4384381.1"/>
    <property type="molecule type" value="Genomic_DNA"/>
</dbReference>